<reference evidence="9 10" key="1">
    <citation type="journal article" date="2016" name="Nat. Commun.">
        <title>Thousands of microbial genomes shed light on interconnected biogeochemical processes in an aquifer system.</title>
        <authorList>
            <person name="Anantharaman K."/>
            <person name="Brown C.T."/>
            <person name="Hug L.A."/>
            <person name="Sharon I."/>
            <person name="Castelle C.J."/>
            <person name="Probst A.J."/>
            <person name="Thomas B.C."/>
            <person name="Singh A."/>
            <person name="Wilkins M.J."/>
            <person name="Karaoz U."/>
            <person name="Brodie E.L."/>
            <person name="Williams K.H."/>
            <person name="Hubbard S.S."/>
            <person name="Banfield J.F."/>
        </authorList>
    </citation>
    <scope>NUCLEOTIDE SEQUENCE [LARGE SCALE GENOMIC DNA]</scope>
</reference>
<name>A0A1F6B3E3_9BACT</name>
<evidence type="ECO:0000259" key="7">
    <source>
        <dbReference type="Pfam" id="PF04539"/>
    </source>
</evidence>
<dbReference type="InterPro" id="IPR000943">
    <property type="entry name" value="RNA_pol_sigma70"/>
</dbReference>
<evidence type="ECO:0000256" key="5">
    <source>
        <dbReference type="SAM" id="Coils"/>
    </source>
</evidence>
<keyword evidence="3" id="KW-0238">DNA-binding</keyword>
<dbReference type="SUPFAM" id="SSF88946">
    <property type="entry name" value="Sigma2 domain of RNA polymerase sigma factors"/>
    <property type="match status" value="1"/>
</dbReference>
<accession>A0A1F6B3E3</accession>
<organism evidence="9 10">
    <name type="scientific">Candidatus Gottesmanbacteria bacterium RIFCSPLOWO2_01_FULL_46_9</name>
    <dbReference type="NCBI Taxonomy" id="1798394"/>
    <lineage>
        <taxon>Bacteria</taxon>
        <taxon>Candidatus Gottesmaniibacteriota</taxon>
    </lineage>
</organism>
<dbReference type="EMBL" id="MFJX01000011">
    <property type="protein sequence ID" value="OGG31449.1"/>
    <property type="molecule type" value="Genomic_DNA"/>
</dbReference>
<dbReference type="InterPro" id="IPR036390">
    <property type="entry name" value="WH_DNA-bd_sf"/>
</dbReference>
<gene>
    <name evidence="9" type="ORF">A3A63_03440</name>
</gene>
<dbReference type="AlphaFoldDB" id="A0A1F6B3E3"/>
<proteinExistence type="predicted"/>
<dbReference type="Gene3D" id="1.10.10.10">
    <property type="entry name" value="Winged helix-like DNA-binding domain superfamily/Winged helix DNA-binding domain"/>
    <property type="match status" value="2"/>
</dbReference>
<dbReference type="Pfam" id="PF04539">
    <property type="entry name" value="Sigma70_r3"/>
    <property type="match status" value="1"/>
</dbReference>
<dbReference type="PRINTS" id="PR00046">
    <property type="entry name" value="SIGMA70FCT"/>
</dbReference>
<feature type="domain" description="RNA polymerase sigma-70 region 2" evidence="8">
    <location>
        <begin position="883"/>
        <end position="950"/>
    </location>
</feature>
<evidence type="ECO:0000313" key="10">
    <source>
        <dbReference type="Proteomes" id="UP000176450"/>
    </source>
</evidence>
<dbReference type="NCBIfam" id="TIGR02937">
    <property type="entry name" value="sigma70-ECF"/>
    <property type="match status" value="1"/>
</dbReference>
<dbReference type="InterPro" id="IPR013324">
    <property type="entry name" value="RNA_pol_sigma_r3/r4-like"/>
</dbReference>
<protein>
    <recommendedName>
        <fullName evidence="11">RNA polymerase sigma-70 domain-containing protein</fullName>
    </recommendedName>
</protein>
<dbReference type="Gene3D" id="1.20.120.1810">
    <property type="match status" value="1"/>
</dbReference>
<dbReference type="SUPFAM" id="SSF88659">
    <property type="entry name" value="Sigma3 and sigma4 domains of RNA polymerase sigma factors"/>
    <property type="match status" value="2"/>
</dbReference>
<dbReference type="PANTHER" id="PTHR30603:SF47">
    <property type="entry name" value="RNA POLYMERASE SIGMA FACTOR SIGD, CHLOROPLASTIC"/>
    <property type="match status" value="1"/>
</dbReference>
<evidence type="ECO:0000256" key="3">
    <source>
        <dbReference type="ARBA" id="ARBA00023125"/>
    </source>
</evidence>
<dbReference type="Proteomes" id="UP000176450">
    <property type="component" value="Unassembled WGS sequence"/>
</dbReference>
<dbReference type="Pfam" id="PF04542">
    <property type="entry name" value="Sigma70_r2"/>
    <property type="match status" value="1"/>
</dbReference>
<evidence type="ECO:0000313" key="9">
    <source>
        <dbReference type="EMBL" id="OGG31449.1"/>
    </source>
</evidence>
<dbReference type="InterPro" id="IPR014284">
    <property type="entry name" value="RNA_pol_sigma-70_dom"/>
</dbReference>
<dbReference type="GO" id="GO:0003677">
    <property type="term" value="F:DNA binding"/>
    <property type="evidence" value="ECO:0007669"/>
    <property type="project" value="UniProtKB-KW"/>
</dbReference>
<evidence type="ECO:0000259" key="6">
    <source>
        <dbReference type="Pfam" id="PF01022"/>
    </source>
</evidence>
<comment type="caution">
    <text evidence="9">The sequence shown here is derived from an EMBL/GenBank/DDBJ whole genome shotgun (WGS) entry which is preliminary data.</text>
</comment>
<evidence type="ECO:0000256" key="4">
    <source>
        <dbReference type="ARBA" id="ARBA00023163"/>
    </source>
</evidence>
<dbReference type="InterPro" id="IPR036388">
    <property type="entry name" value="WH-like_DNA-bd_sf"/>
</dbReference>
<keyword evidence="2" id="KW-0731">Sigma factor</keyword>
<evidence type="ECO:0000256" key="2">
    <source>
        <dbReference type="ARBA" id="ARBA00023082"/>
    </source>
</evidence>
<evidence type="ECO:0000256" key="1">
    <source>
        <dbReference type="ARBA" id="ARBA00023015"/>
    </source>
</evidence>
<dbReference type="InterPro" id="IPR001845">
    <property type="entry name" value="HTH_ArsR_DNA-bd_dom"/>
</dbReference>
<dbReference type="InterPro" id="IPR013325">
    <property type="entry name" value="RNA_pol_sigma_r2"/>
</dbReference>
<dbReference type="SUPFAM" id="SSF46785">
    <property type="entry name" value="Winged helix' DNA-binding domain"/>
    <property type="match status" value="1"/>
</dbReference>
<dbReference type="InterPro" id="IPR007627">
    <property type="entry name" value="RNA_pol_sigma70_r2"/>
</dbReference>
<keyword evidence="5" id="KW-0175">Coiled coil</keyword>
<dbReference type="InterPro" id="IPR050239">
    <property type="entry name" value="Sigma-70_RNA_pol_init_factors"/>
</dbReference>
<dbReference type="GO" id="GO:0006352">
    <property type="term" value="P:DNA-templated transcription initiation"/>
    <property type="evidence" value="ECO:0007669"/>
    <property type="project" value="InterPro"/>
</dbReference>
<dbReference type="InterPro" id="IPR007624">
    <property type="entry name" value="RNA_pol_sigma70_r3"/>
</dbReference>
<keyword evidence="1" id="KW-0805">Transcription regulation</keyword>
<feature type="coiled-coil region" evidence="5">
    <location>
        <begin position="837"/>
        <end position="864"/>
    </location>
</feature>
<dbReference type="GO" id="GO:0016987">
    <property type="term" value="F:sigma factor activity"/>
    <property type="evidence" value="ECO:0007669"/>
    <property type="project" value="UniProtKB-KW"/>
</dbReference>
<keyword evidence="4" id="KW-0804">Transcription</keyword>
<feature type="domain" description="RNA polymerase sigma-70 region 3" evidence="7">
    <location>
        <begin position="965"/>
        <end position="1036"/>
    </location>
</feature>
<dbReference type="PANTHER" id="PTHR30603">
    <property type="entry name" value="RNA POLYMERASE SIGMA FACTOR RPO"/>
    <property type="match status" value="1"/>
</dbReference>
<sequence>MPREREELLLLEKNWIPSNVKVLEAVLPKDFRINEEQLQRYDRLLYAFGTVEPRAVTLLLAVSDEPLEPKEARHKLKQTLLPSTWIPGHMAITNYFVKALYPTGLVDGDGINFWITPEGRLGQLATTIPLYYTMNHKIPASTIFGFNASQSDNRSPINRSAILMALYQQPSFEAELIRITGMEKGTVKNQLHTLNDLGMVDHSFADMEIKGWGIYERVGDETLIQHQQTRNRLRQNIVKFFRKNERANAISLVQALGLTSGANVTTVLSELVEAGYLARSLWHGGVQQSGSYITKNGIEFVEMVIVPLLKLSALDPEALAIAERLKTKLICNPYLVSQAITHYRDASPRIPREETMQEIIDHIHEHGPTRYKQFVERFGSRVAPIITILAQEGRLVKQRIRKAVFYTFPGSPKPVYTQEDIFIEYDQPENLLPPTCYPKEHYIAQLETVDFWLRIVSDLEHVKTQTVTERDFFFYYSPRNPAWSNSDNYLIGIYTSFIMALKNAGIRYPYTYLREYIPAEDNPVLVEAVRQARAAITEKLIPTVDQRRWQDYLEELHTEEFWRQLTRDMHLARPGIGFPQFLVHFTQKFPQDFSVNSFHGIYSNFYHVALKHVPHVSEFFRNFQPTLPYTEGLTDAINEAKQLMQEKFFFKRRRRPALFWIEALEDSNFWQEFALDIRHFNGQITFGSFLYRFDEENPDGTVRQRPDGKPYLGKYFPLYSAAGKHIQLFLDAEEIAQLEDPLVQSVTQVLKRLIYQKAPREVRELLIVTWSKEFGSVERALTHLRGIPHDATEIERDWLVHQQALLQEESIVIWDDITVDDIPDEFLQRLLNHPIFTTEKQIELAKLVEKANRAENASEILGAEVPETLRRIIEEGQAASDQLILSNQKFIVFLIKKYGKRGVPFLDLFSTGNIALLKALRHYDWRRGTNFSSYASFWIQKEFDEAFAKQSEVNPHTLYIRNNFRRVKTAIRLLKREGKRPTLSAISNITNMSIDTIRSLQEQMRPARSLQEPLHDDSDAALEDVVPDATTQPPEQQIMHRELITLINLCLRSNVITRTQAKILRLRMGFDSGKPHSLQEIGRKFHLKRLQVAELLDQALLQIRESSFGDDLEEYLE</sequence>
<feature type="domain" description="HTH arsR-type" evidence="6">
    <location>
        <begin position="158"/>
        <end position="201"/>
    </location>
</feature>
<evidence type="ECO:0000259" key="8">
    <source>
        <dbReference type="Pfam" id="PF04542"/>
    </source>
</evidence>
<dbReference type="Pfam" id="PF01022">
    <property type="entry name" value="HTH_5"/>
    <property type="match status" value="1"/>
</dbReference>
<evidence type="ECO:0008006" key="11">
    <source>
        <dbReference type="Google" id="ProtNLM"/>
    </source>
</evidence>